<keyword evidence="4" id="KW-0067">ATP-binding</keyword>
<reference evidence="7 8" key="1">
    <citation type="journal article" date="2018" name="Evol. Lett.">
        <title>Horizontal gene cluster transfer increased hallucinogenic mushroom diversity.</title>
        <authorList>
            <person name="Reynolds H.T."/>
            <person name="Vijayakumar V."/>
            <person name="Gluck-Thaler E."/>
            <person name="Korotkin H.B."/>
            <person name="Matheny P.B."/>
            <person name="Slot J.C."/>
        </authorList>
    </citation>
    <scope>NUCLEOTIDE SEQUENCE [LARGE SCALE GENOMIC DNA]</scope>
    <source>
        <strain evidence="7 8">2631</strain>
    </source>
</reference>
<dbReference type="PROSITE" id="PS00455">
    <property type="entry name" value="AMP_BINDING"/>
    <property type="match status" value="1"/>
</dbReference>
<evidence type="ECO:0000256" key="1">
    <source>
        <dbReference type="ARBA" id="ARBA00006432"/>
    </source>
</evidence>
<dbReference type="InParanoid" id="A0A409XT69"/>
<name>A0A409XT69_PSICY</name>
<dbReference type="Gene3D" id="3.30.300.30">
    <property type="match status" value="1"/>
</dbReference>
<evidence type="ECO:0000256" key="3">
    <source>
        <dbReference type="ARBA" id="ARBA00022741"/>
    </source>
</evidence>
<comment type="caution">
    <text evidence="7">The sequence shown here is derived from an EMBL/GenBank/DDBJ whole genome shotgun (WGS) entry which is preliminary data.</text>
</comment>
<organism evidence="7 8">
    <name type="scientific">Psilocybe cyanescens</name>
    <dbReference type="NCBI Taxonomy" id="93625"/>
    <lineage>
        <taxon>Eukaryota</taxon>
        <taxon>Fungi</taxon>
        <taxon>Dikarya</taxon>
        <taxon>Basidiomycota</taxon>
        <taxon>Agaricomycotina</taxon>
        <taxon>Agaricomycetes</taxon>
        <taxon>Agaricomycetidae</taxon>
        <taxon>Agaricales</taxon>
        <taxon>Agaricineae</taxon>
        <taxon>Strophariaceae</taxon>
        <taxon>Psilocybe</taxon>
    </lineage>
</organism>
<dbReference type="PANTHER" id="PTHR42921">
    <property type="entry name" value="ACETOACETYL-COA SYNTHETASE"/>
    <property type="match status" value="1"/>
</dbReference>
<dbReference type="InterPro" id="IPR020845">
    <property type="entry name" value="AMP-binding_CS"/>
</dbReference>
<proteinExistence type="inferred from homology"/>
<accession>A0A409XT69</accession>
<dbReference type="InterPro" id="IPR032387">
    <property type="entry name" value="ACAS_N"/>
</dbReference>
<keyword evidence="3" id="KW-0547">Nucleotide-binding</keyword>
<dbReference type="Gene3D" id="3.40.50.12780">
    <property type="entry name" value="N-terminal domain of ligase-like"/>
    <property type="match status" value="1"/>
</dbReference>
<feature type="domain" description="AMP-dependent synthetase/ligase" evidence="5">
    <location>
        <begin position="134"/>
        <end position="500"/>
    </location>
</feature>
<dbReference type="NCBIfam" id="TIGR01217">
    <property type="entry name" value="ac_ac_CoA_syn"/>
    <property type="match status" value="1"/>
</dbReference>
<dbReference type="Proteomes" id="UP000283269">
    <property type="component" value="Unassembled WGS sequence"/>
</dbReference>
<dbReference type="GO" id="GO:0030729">
    <property type="term" value="F:acetoacetate-CoA ligase activity"/>
    <property type="evidence" value="ECO:0007669"/>
    <property type="project" value="InterPro"/>
</dbReference>
<evidence type="ECO:0000313" key="7">
    <source>
        <dbReference type="EMBL" id="PPQ94013.1"/>
    </source>
</evidence>
<dbReference type="SUPFAM" id="SSF56801">
    <property type="entry name" value="Acetyl-CoA synthetase-like"/>
    <property type="match status" value="1"/>
</dbReference>
<dbReference type="NCBIfam" id="NF002937">
    <property type="entry name" value="PRK03584.1"/>
    <property type="match status" value="1"/>
</dbReference>
<dbReference type="AlphaFoldDB" id="A0A409XT69"/>
<dbReference type="InterPro" id="IPR005914">
    <property type="entry name" value="Acac_CoA_synth"/>
</dbReference>
<dbReference type="Pfam" id="PF16177">
    <property type="entry name" value="ACAS_N"/>
    <property type="match status" value="1"/>
</dbReference>
<evidence type="ECO:0000313" key="8">
    <source>
        <dbReference type="Proteomes" id="UP000283269"/>
    </source>
</evidence>
<protein>
    <submittedName>
        <fullName evidence="7">Uncharacterized protein</fullName>
    </submittedName>
</protein>
<gene>
    <name evidence="7" type="ORF">CVT25_009861</name>
</gene>
<dbReference type="PANTHER" id="PTHR42921:SF1">
    <property type="entry name" value="ACETOACETYL-COA SYNTHETASE"/>
    <property type="match status" value="1"/>
</dbReference>
<dbReference type="Pfam" id="PF00501">
    <property type="entry name" value="AMP-binding"/>
    <property type="match status" value="1"/>
</dbReference>
<dbReference type="InterPro" id="IPR042099">
    <property type="entry name" value="ANL_N_sf"/>
</dbReference>
<dbReference type="EMBL" id="NHYD01000495">
    <property type="protein sequence ID" value="PPQ94013.1"/>
    <property type="molecule type" value="Genomic_DNA"/>
</dbReference>
<keyword evidence="2" id="KW-0436">Ligase</keyword>
<keyword evidence="8" id="KW-1185">Reference proteome</keyword>
<dbReference type="GO" id="GO:0006629">
    <property type="term" value="P:lipid metabolic process"/>
    <property type="evidence" value="ECO:0007669"/>
    <property type="project" value="InterPro"/>
</dbReference>
<evidence type="ECO:0000256" key="4">
    <source>
        <dbReference type="ARBA" id="ARBA00022840"/>
    </source>
</evidence>
<sequence>MSALLTDTNHADPLFIPPDTESSPTFRFLQRVNSAHGLNLSSYFDLYKWSTSRLDAFWDLVWDETRIIGDKGSHVVDNTALPSANPVWFKDARINWAENMLHCRSEHKMALIEASCVMSVHPEPIPDLPIPRLRQVTYAQLYSLVADAVSALLYYGVKPGDRVASYSSNCIENVAVCLATSAIGGIWVSAAADFGSEGVKERFEQVQPKFIFSVDAVVYNHKVHPHLPKLSTLLSGLADLISPPKVVIISTFSHDQTRQSWEKDWIGWEDFVKEGQQRKLGRSETGEIKWHRLPFDAPLWILFSSGTTGRPKPIVHRAGGMLLQAKKEFAICGDLRPDDVFFYYTTTGWMMWNFLVSGLSIGCTLVLYDGSPLRDASLLWKSVDDLGITIFGTSAKYLDQLSKGYRPREHHDLGTLRHIYSTGSPLAPPLFDYVYEHIHPNVLLGSITGGTDICSLFAGMCSALPVYRGEIQCRMLGMAVESFSPAGTLNAPDEAGELVCIKPFPCMPLGFWPLPGFGTEADVEAALNRFHQSYFSEFEGVWYSKSGNGGGIIMLGRSDGVLNPGGIRFGSSEIYEVLDLCFSHSAAEFVVVDYLAVGQKTNGGADERVVLFIKLPPGQEMSSEFERKLKAEIRARRSPRHVPARIIQVSDIPYTLNGKRVEVLVKKIINGAPLSSVNPATLSNPECLEFFQHIGQILRRECP</sequence>
<comment type="similarity">
    <text evidence="1">Belongs to the ATP-dependent AMP-binding enzyme family.</text>
</comment>
<dbReference type="InterPro" id="IPR045851">
    <property type="entry name" value="AMP-bd_C_sf"/>
</dbReference>
<dbReference type="OrthoDB" id="10253869at2759"/>
<dbReference type="GO" id="GO:0005524">
    <property type="term" value="F:ATP binding"/>
    <property type="evidence" value="ECO:0007669"/>
    <property type="project" value="UniProtKB-KW"/>
</dbReference>
<evidence type="ECO:0000256" key="2">
    <source>
        <dbReference type="ARBA" id="ARBA00022598"/>
    </source>
</evidence>
<feature type="domain" description="Acetyl-coenzyme A synthetase N-terminal" evidence="6">
    <location>
        <begin position="43"/>
        <end position="99"/>
    </location>
</feature>
<dbReference type="InterPro" id="IPR000873">
    <property type="entry name" value="AMP-dep_synth/lig_dom"/>
</dbReference>
<evidence type="ECO:0000259" key="6">
    <source>
        <dbReference type="Pfam" id="PF16177"/>
    </source>
</evidence>
<evidence type="ECO:0000259" key="5">
    <source>
        <dbReference type="Pfam" id="PF00501"/>
    </source>
</evidence>
<dbReference type="STRING" id="93625.A0A409XT69"/>